<dbReference type="SUPFAM" id="SSF51445">
    <property type="entry name" value="(Trans)glycosidases"/>
    <property type="match status" value="1"/>
</dbReference>
<evidence type="ECO:0000259" key="2">
    <source>
        <dbReference type="Pfam" id="PF16862"/>
    </source>
</evidence>
<reference evidence="3" key="1">
    <citation type="submission" date="2020-07" db="EMBL/GenBank/DDBJ databases">
        <authorList>
            <person name="Nieuwenhuis M."/>
            <person name="Van De Peppel L.J.J."/>
        </authorList>
    </citation>
    <scope>NUCLEOTIDE SEQUENCE</scope>
    <source>
        <strain evidence="3">AP01</strain>
        <tissue evidence="3">Mycelium</tissue>
    </source>
</reference>
<comment type="caution">
    <text evidence="3">The sequence shown here is derived from an EMBL/GenBank/DDBJ whole genome shotgun (WGS) entry which is preliminary data.</text>
</comment>
<sequence>MIFPQLVSAFVVTLAALPTPATAGPPLNVSFPEQPPAFKHVVDDNFLGISWELSSFDTLWGRNVSTIPHAMQNYLHNIAVRTSKPLRIRIGGNGMDGSTYDPNLKTFLELTDPDAYFNDIPVNFGPIMFDVMNAMYDKVGPMQFILGLSMRSPHDTTNVVALTKDAEKAFGDRLDAFLLGNEPDLYAGHGNRDAYDVDTYVSEIGDMLGDLRNAGLIEHNLIGGPTICCGWNLSTILDAGLTEYPYKYYTVQRYPQHNCGGPTERNTNISYYLSHQNVGPYLNWQQEGMHKAQANNVPVLLTEYNTVACGGSNISTTFAASLWAVDVGLKAASVNYTAIYLHTREHGITYNLFDPPTPETSTDPNWTTGSTYYAALFLAEMTDSTGTVVVDLNLNNSNNDPRAQVAAYGIYSNGGNTRNKLALINYADAPAPPQVYRIPAGTASSVQVRVLTAPSVREERKISWAGQTVGENGALEGAQDTIRTDCSDGCEVEVPSPGAALVFLGDDNSQFFTGNSTIAGIGGYLSGAPRMGPASSSWAVPALLLASVVFTFWS</sequence>
<dbReference type="InterPro" id="IPR017853">
    <property type="entry name" value="GH"/>
</dbReference>
<keyword evidence="4" id="KW-1185">Reference proteome</keyword>
<dbReference type="OrthoDB" id="2796951at2759"/>
<dbReference type="PANTHER" id="PTHR36183:SF2">
    <property type="entry name" value="BETA-GLUCURONIDASE C-TERMINAL DOMAIN-CONTAINING PROTEIN"/>
    <property type="match status" value="1"/>
</dbReference>
<dbReference type="AlphaFoldDB" id="A0A9P7G363"/>
<feature type="signal peptide" evidence="1">
    <location>
        <begin position="1"/>
        <end position="23"/>
    </location>
</feature>
<dbReference type="Gene3D" id="2.60.40.1180">
    <property type="entry name" value="Golgi alpha-mannosidase II"/>
    <property type="match status" value="1"/>
</dbReference>
<dbReference type="InterPro" id="IPR013780">
    <property type="entry name" value="Glyco_hydro_b"/>
</dbReference>
<gene>
    <name evidence="3" type="ORF">DXG03_005659</name>
</gene>
<dbReference type="EMBL" id="JABCKV010000351">
    <property type="protein sequence ID" value="KAG5641253.1"/>
    <property type="molecule type" value="Genomic_DNA"/>
</dbReference>
<evidence type="ECO:0000313" key="3">
    <source>
        <dbReference type="EMBL" id="KAG5641253.1"/>
    </source>
</evidence>
<reference evidence="3" key="2">
    <citation type="submission" date="2021-10" db="EMBL/GenBank/DDBJ databases">
        <title>Phylogenomics reveals ancestral predisposition of the termite-cultivated fungus Termitomyces towards a domesticated lifestyle.</title>
        <authorList>
            <person name="Auxier B."/>
            <person name="Grum-Grzhimaylo A."/>
            <person name="Cardenas M.E."/>
            <person name="Lodge J.D."/>
            <person name="Laessoe T."/>
            <person name="Pedersen O."/>
            <person name="Smith M.E."/>
            <person name="Kuyper T.W."/>
            <person name="Franco-Molano E.A."/>
            <person name="Baroni T.J."/>
            <person name="Aanen D.K."/>
        </authorList>
    </citation>
    <scope>NUCLEOTIDE SEQUENCE</scope>
    <source>
        <strain evidence="3">AP01</strain>
        <tissue evidence="3">Mycelium</tissue>
    </source>
</reference>
<dbReference type="InterPro" id="IPR031728">
    <property type="entry name" value="GlcAase_C"/>
</dbReference>
<evidence type="ECO:0000256" key="1">
    <source>
        <dbReference type="SAM" id="SignalP"/>
    </source>
</evidence>
<feature type="chain" id="PRO_5040333742" description="Beta-glucuronidase C-terminal domain-containing protein" evidence="1">
    <location>
        <begin position="24"/>
        <end position="554"/>
    </location>
</feature>
<protein>
    <recommendedName>
        <fullName evidence="2">Beta-glucuronidase C-terminal domain-containing protein</fullName>
    </recommendedName>
</protein>
<organism evidence="3 4">
    <name type="scientific">Asterophora parasitica</name>
    <dbReference type="NCBI Taxonomy" id="117018"/>
    <lineage>
        <taxon>Eukaryota</taxon>
        <taxon>Fungi</taxon>
        <taxon>Dikarya</taxon>
        <taxon>Basidiomycota</taxon>
        <taxon>Agaricomycotina</taxon>
        <taxon>Agaricomycetes</taxon>
        <taxon>Agaricomycetidae</taxon>
        <taxon>Agaricales</taxon>
        <taxon>Tricholomatineae</taxon>
        <taxon>Lyophyllaceae</taxon>
        <taxon>Asterophora</taxon>
    </lineage>
</organism>
<accession>A0A9P7G363</accession>
<dbReference type="Gene3D" id="3.20.20.80">
    <property type="entry name" value="Glycosidases"/>
    <property type="match status" value="1"/>
</dbReference>
<proteinExistence type="predicted"/>
<dbReference type="Pfam" id="PF16862">
    <property type="entry name" value="Glyco_hydro_79C"/>
    <property type="match status" value="1"/>
</dbReference>
<dbReference type="Proteomes" id="UP000775547">
    <property type="component" value="Unassembled WGS sequence"/>
</dbReference>
<dbReference type="InterPro" id="IPR052974">
    <property type="entry name" value="GH79_Enzymes"/>
</dbReference>
<feature type="domain" description="Beta-glucuronidase C-terminal" evidence="2">
    <location>
        <begin position="407"/>
        <end position="501"/>
    </location>
</feature>
<keyword evidence="1" id="KW-0732">Signal</keyword>
<evidence type="ECO:0000313" key="4">
    <source>
        <dbReference type="Proteomes" id="UP000775547"/>
    </source>
</evidence>
<dbReference type="PANTHER" id="PTHR36183">
    <property type="entry name" value="BETA-GLUCURONIDASE"/>
    <property type="match status" value="1"/>
</dbReference>
<name>A0A9P7G363_9AGAR</name>